<dbReference type="InterPro" id="IPR042281">
    <property type="entry name" value="GpdQ_beta-strand"/>
</dbReference>
<organism evidence="6 7">
    <name type="scientific">Celeribacter baekdonensis</name>
    <dbReference type="NCBI Taxonomy" id="875171"/>
    <lineage>
        <taxon>Bacteria</taxon>
        <taxon>Pseudomonadati</taxon>
        <taxon>Pseudomonadota</taxon>
        <taxon>Alphaproteobacteria</taxon>
        <taxon>Rhodobacterales</taxon>
        <taxon>Roseobacteraceae</taxon>
        <taxon>Celeribacter</taxon>
    </lineage>
</organism>
<dbReference type="InterPro" id="IPR050884">
    <property type="entry name" value="CNP_phosphodiesterase-III"/>
</dbReference>
<dbReference type="GO" id="GO:0046872">
    <property type="term" value="F:metal ion binding"/>
    <property type="evidence" value="ECO:0007669"/>
    <property type="project" value="UniProtKB-KW"/>
</dbReference>
<comment type="similarity">
    <text evidence="4">Belongs to the cyclic nucleotide phosphodiesterase class-III family.</text>
</comment>
<dbReference type="GO" id="GO:0004112">
    <property type="term" value="F:cyclic-nucleotide phosphodiesterase activity"/>
    <property type="evidence" value="ECO:0007669"/>
    <property type="project" value="InterPro"/>
</dbReference>
<dbReference type="SUPFAM" id="SSF56300">
    <property type="entry name" value="Metallo-dependent phosphatases"/>
    <property type="match status" value="1"/>
</dbReference>
<keyword evidence="3" id="KW-0408">Iron</keyword>
<evidence type="ECO:0000259" key="5">
    <source>
        <dbReference type="Pfam" id="PF00149"/>
    </source>
</evidence>
<dbReference type="PANTHER" id="PTHR42988">
    <property type="entry name" value="PHOSPHOHYDROLASE"/>
    <property type="match status" value="1"/>
</dbReference>
<evidence type="ECO:0000313" key="6">
    <source>
        <dbReference type="EMBL" id="AVW91203.1"/>
    </source>
</evidence>
<sequence>MLIAHISDSHVLAAGRKLAGRFDTGAAFDRLIAALARQPIQPDLILFSGDLGEDATSEEYAHIGAGLRSLGIPVRAVPGNHDARAPMLAALPDMLGETNSGHLCLCDTEFDLAVIGLDTLVEGAPHGELCADRLSWLEAALTRVADRDVVIFMHHPPLTTGLHDMDSMGLLTGRDAFSRLVARHGRVRGILCGHMHRAIQGECGGAPVRVAPSVSHQIAFDLRTDVPYAFTDEPPQYMMHIARPSDALISHIVSIETTDR</sequence>
<evidence type="ECO:0000256" key="2">
    <source>
        <dbReference type="ARBA" id="ARBA00022801"/>
    </source>
</evidence>
<feature type="domain" description="Calcineurin-like phosphoesterase" evidence="5">
    <location>
        <begin position="1"/>
        <end position="197"/>
    </location>
</feature>
<dbReference type="InterPro" id="IPR004843">
    <property type="entry name" value="Calcineurin-like_PHP"/>
</dbReference>
<dbReference type="Gene3D" id="3.30.750.180">
    <property type="entry name" value="GpdQ, beta-strand dimerisation domain"/>
    <property type="match status" value="1"/>
</dbReference>
<evidence type="ECO:0000256" key="3">
    <source>
        <dbReference type="ARBA" id="ARBA00023004"/>
    </source>
</evidence>
<dbReference type="InterPro" id="IPR026575">
    <property type="entry name" value="GpdQ/CpdA-like"/>
</dbReference>
<gene>
    <name evidence="6" type="ORF">DA792_09015</name>
</gene>
<dbReference type="Proteomes" id="UP000241447">
    <property type="component" value="Chromosome"/>
</dbReference>
<evidence type="ECO:0000256" key="4">
    <source>
        <dbReference type="ARBA" id="ARBA00025742"/>
    </source>
</evidence>
<evidence type="ECO:0000313" key="7">
    <source>
        <dbReference type="Proteomes" id="UP000241447"/>
    </source>
</evidence>
<keyword evidence="1" id="KW-0479">Metal-binding</keyword>
<evidence type="ECO:0000256" key="1">
    <source>
        <dbReference type="ARBA" id="ARBA00022723"/>
    </source>
</evidence>
<proteinExistence type="inferred from homology"/>
<protein>
    <submittedName>
        <fullName evidence="6">Phosphodiesterase</fullName>
    </submittedName>
</protein>
<dbReference type="KEGG" id="cbak:DA792_09015"/>
<dbReference type="InterPro" id="IPR042283">
    <property type="entry name" value="GpdQ_catalytic"/>
</dbReference>
<dbReference type="CDD" id="cd07402">
    <property type="entry name" value="MPP_GpdQ"/>
    <property type="match status" value="1"/>
</dbReference>
<dbReference type="InterPro" id="IPR029052">
    <property type="entry name" value="Metallo-depent_PP-like"/>
</dbReference>
<name>A0A2R4M213_9RHOB</name>
<dbReference type="EMBL" id="CP028475">
    <property type="protein sequence ID" value="AVW91203.1"/>
    <property type="molecule type" value="Genomic_DNA"/>
</dbReference>
<reference evidence="6 7" key="1">
    <citation type="submission" date="2018-03" db="EMBL/GenBank/DDBJ databases">
        <title>The Complete Genome of Celeribacter baekdonensis strain LH4, a Thiosulfate-Oxidizing Alphaproteobacterium Isolated from Gulf of Mexico Continental Slope Sediments.</title>
        <authorList>
            <person name="Flood B.E."/>
            <person name="Bailey J.V."/>
            <person name="Leprich D."/>
        </authorList>
    </citation>
    <scope>NUCLEOTIDE SEQUENCE [LARGE SCALE GENOMIC DNA]</scope>
    <source>
        <strain evidence="6 7">LH4</strain>
    </source>
</reference>
<keyword evidence="2" id="KW-0378">Hydrolase</keyword>
<dbReference type="RefSeq" id="WP_107719652.1">
    <property type="nucleotide sequence ID" value="NZ_CP028475.1"/>
</dbReference>
<dbReference type="OrthoDB" id="651281at2"/>
<dbReference type="Gene3D" id="3.60.21.40">
    <property type="entry name" value="GpdQ, catalytic alpha/beta sandwich domain"/>
    <property type="match status" value="1"/>
</dbReference>
<dbReference type="Pfam" id="PF00149">
    <property type="entry name" value="Metallophos"/>
    <property type="match status" value="1"/>
</dbReference>
<dbReference type="PANTHER" id="PTHR42988:SF2">
    <property type="entry name" value="CYCLIC NUCLEOTIDE PHOSPHODIESTERASE CBUA0032-RELATED"/>
    <property type="match status" value="1"/>
</dbReference>
<accession>A0A2R4M213</accession>
<dbReference type="AlphaFoldDB" id="A0A2R4M213"/>